<dbReference type="InterPro" id="IPR000551">
    <property type="entry name" value="MerR-type_HTH_dom"/>
</dbReference>
<dbReference type="KEGG" id="nml:Namu_2399"/>
<dbReference type="GO" id="GO:0003700">
    <property type="term" value="F:DNA-binding transcription factor activity"/>
    <property type="evidence" value="ECO:0007669"/>
    <property type="project" value="InterPro"/>
</dbReference>
<dbReference type="InParanoid" id="C8X6B8"/>
<evidence type="ECO:0000313" key="4">
    <source>
        <dbReference type="Proteomes" id="UP000002218"/>
    </source>
</evidence>
<dbReference type="InterPro" id="IPR009061">
    <property type="entry name" value="DNA-bd_dom_put_sf"/>
</dbReference>
<dbReference type="PANTHER" id="PTHR30204:SF98">
    <property type="entry name" value="HTH-TYPE TRANSCRIPTIONAL REGULATOR ADHR"/>
    <property type="match status" value="1"/>
</dbReference>
<dbReference type="CDD" id="cd04780">
    <property type="entry name" value="HTH_MerR-like_sg5"/>
    <property type="match status" value="1"/>
</dbReference>
<organism evidence="3 4">
    <name type="scientific">Nakamurella multipartita (strain ATCC 700099 / DSM 44233 / CIP 104796 / JCM 9543 / NBRC 105858 / Y-104)</name>
    <name type="common">Microsphaera multipartita</name>
    <dbReference type="NCBI Taxonomy" id="479431"/>
    <lineage>
        <taxon>Bacteria</taxon>
        <taxon>Bacillati</taxon>
        <taxon>Actinomycetota</taxon>
        <taxon>Actinomycetes</taxon>
        <taxon>Nakamurellales</taxon>
        <taxon>Nakamurellaceae</taxon>
        <taxon>Nakamurella</taxon>
    </lineage>
</organism>
<dbReference type="InterPro" id="IPR047057">
    <property type="entry name" value="MerR_fam"/>
</dbReference>
<dbReference type="HOGENOM" id="CLU_102175_0_0_11"/>
<dbReference type="STRING" id="479431.Namu_2399"/>
<reference evidence="4" key="1">
    <citation type="submission" date="2009-09" db="EMBL/GenBank/DDBJ databases">
        <title>The complete genome of Nakamurella multipartita DSM 44233.</title>
        <authorList>
            <consortium name="US DOE Joint Genome Institute (JGI-PGF)"/>
            <person name="Lucas S."/>
            <person name="Copeland A."/>
            <person name="Lapidus A."/>
            <person name="Glavina del Rio T."/>
            <person name="Dalin E."/>
            <person name="Tice H."/>
            <person name="Bruce D."/>
            <person name="Goodwin L."/>
            <person name="Pitluck S."/>
            <person name="Kyrpides N."/>
            <person name="Mavromatis K."/>
            <person name="Ivanova N."/>
            <person name="Ovchinnikova G."/>
            <person name="Sims D."/>
            <person name="Meincke L."/>
            <person name="Brettin T."/>
            <person name="Detter J.C."/>
            <person name="Han C."/>
            <person name="Larimer F."/>
            <person name="Land M."/>
            <person name="Hauser L."/>
            <person name="Markowitz V."/>
            <person name="Cheng J.-F."/>
            <person name="Hugenholtz P."/>
            <person name="Woyke T."/>
            <person name="Wu D."/>
            <person name="Klenk H.-P."/>
            <person name="Eisen J.A."/>
        </authorList>
    </citation>
    <scope>NUCLEOTIDE SEQUENCE [LARGE SCALE GENOMIC DNA]</scope>
    <source>
        <strain evidence="4">ATCC 700099 / DSM 44233 / CIP 104796 / JCM 9543 / NBRC 105858 / Y-104</strain>
    </source>
</reference>
<dbReference type="Pfam" id="PF13411">
    <property type="entry name" value="MerR_1"/>
    <property type="match status" value="1"/>
</dbReference>
<accession>C8X6B8</accession>
<dbReference type="Gene3D" id="1.10.1660.10">
    <property type="match status" value="1"/>
</dbReference>
<dbReference type="SMART" id="SM00422">
    <property type="entry name" value="HTH_MERR"/>
    <property type="match status" value="1"/>
</dbReference>
<sequence length="209" mass="22600">MRISELSRASGVPTATIKYYLREKLLHEGVLTSATQARYDRTHVDRLRLIRALLGPGGLSVAKVRPVLEAIDHADEPSNELLGVAHCALVAPADPDRDLSRVTAILQRWGWAAAAKDRDSQAALLDALEAIDAAGFTMPPEALDGYAQAMLQVATMELAHLPTESPAEAVRYVVLGTVLNEPLILALRRLAEQHVSTERFAGPDLPDGD</sequence>
<evidence type="ECO:0000313" key="3">
    <source>
        <dbReference type="EMBL" id="ACV78773.1"/>
    </source>
</evidence>
<dbReference type="EMBL" id="CP001737">
    <property type="protein sequence ID" value="ACV78773.1"/>
    <property type="molecule type" value="Genomic_DNA"/>
</dbReference>
<reference evidence="3 4" key="2">
    <citation type="journal article" date="2010" name="Stand. Genomic Sci.">
        <title>Complete genome sequence of Nakamurella multipartita type strain (Y-104).</title>
        <authorList>
            <person name="Tice H."/>
            <person name="Mayilraj S."/>
            <person name="Sims D."/>
            <person name="Lapidus A."/>
            <person name="Nolan M."/>
            <person name="Lucas S."/>
            <person name="Glavina Del Rio T."/>
            <person name="Copeland A."/>
            <person name="Cheng J.F."/>
            <person name="Meincke L."/>
            <person name="Bruce D."/>
            <person name="Goodwin L."/>
            <person name="Pitluck S."/>
            <person name="Ivanova N."/>
            <person name="Mavromatis K."/>
            <person name="Ovchinnikova G."/>
            <person name="Pati A."/>
            <person name="Chen A."/>
            <person name="Palaniappan K."/>
            <person name="Land M."/>
            <person name="Hauser L."/>
            <person name="Chang Y.J."/>
            <person name="Jeffries C.D."/>
            <person name="Detter J.C."/>
            <person name="Brettin T."/>
            <person name="Rohde M."/>
            <person name="Goker M."/>
            <person name="Bristow J."/>
            <person name="Eisen J.A."/>
            <person name="Markowitz V."/>
            <person name="Hugenholtz P."/>
            <person name="Kyrpides N.C."/>
            <person name="Klenk H.P."/>
            <person name="Chen F."/>
        </authorList>
    </citation>
    <scope>NUCLEOTIDE SEQUENCE [LARGE SCALE GENOMIC DNA]</scope>
    <source>
        <strain evidence="4">ATCC 700099 / DSM 44233 / CIP 104796 / JCM 9543 / NBRC 105858 / Y-104</strain>
    </source>
</reference>
<dbReference type="eggNOG" id="COG0789">
    <property type="taxonomic scope" value="Bacteria"/>
</dbReference>
<dbReference type="PROSITE" id="PS50937">
    <property type="entry name" value="HTH_MERR_2"/>
    <property type="match status" value="1"/>
</dbReference>
<keyword evidence="4" id="KW-1185">Reference proteome</keyword>
<evidence type="ECO:0000256" key="1">
    <source>
        <dbReference type="ARBA" id="ARBA00023125"/>
    </source>
</evidence>
<dbReference type="Proteomes" id="UP000002218">
    <property type="component" value="Chromosome"/>
</dbReference>
<keyword evidence="1" id="KW-0238">DNA-binding</keyword>
<proteinExistence type="predicted"/>
<dbReference type="AlphaFoldDB" id="C8X6B8"/>
<dbReference type="GO" id="GO:0003677">
    <property type="term" value="F:DNA binding"/>
    <property type="evidence" value="ECO:0007669"/>
    <property type="project" value="UniProtKB-KW"/>
</dbReference>
<feature type="domain" description="HTH merR-type" evidence="2">
    <location>
        <begin position="1"/>
        <end position="70"/>
    </location>
</feature>
<dbReference type="RefSeq" id="WP_015747662.1">
    <property type="nucleotide sequence ID" value="NC_013235.1"/>
</dbReference>
<dbReference type="PRINTS" id="PR00040">
    <property type="entry name" value="HTHMERR"/>
</dbReference>
<evidence type="ECO:0000259" key="2">
    <source>
        <dbReference type="PROSITE" id="PS50937"/>
    </source>
</evidence>
<dbReference type="SUPFAM" id="SSF46955">
    <property type="entry name" value="Putative DNA-binding domain"/>
    <property type="match status" value="1"/>
</dbReference>
<name>C8X6B8_NAKMY</name>
<dbReference type="PANTHER" id="PTHR30204">
    <property type="entry name" value="REDOX-CYCLING DRUG-SENSING TRANSCRIPTIONAL ACTIVATOR SOXR"/>
    <property type="match status" value="1"/>
</dbReference>
<dbReference type="OrthoDB" id="5242095at2"/>
<gene>
    <name evidence="3" type="ordered locus">Namu_2399</name>
</gene>
<protein>
    <submittedName>
        <fullName evidence="3">Transcriptional regulator, MerR family</fullName>
    </submittedName>
</protein>